<dbReference type="InterPro" id="IPR000531">
    <property type="entry name" value="Beta-barrel_TonB"/>
</dbReference>
<keyword evidence="18" id="KW-1185">Reference proteome</keyword>
<dbReference type="OrthoDB" id="9760333at2"/>
<evidence type="ECO:0000259" key="16">
    <source>
        <dbReference type="Pfam" id="PF07715"/>
    </source>
</evidence>
<accession>A0A844YZI3</accession>
<dbReference type="Gene3D" id="2.40.170.20">
    <property type="entry name" value="TonB-dependent receptor, beta-barrel domain"/>
    <property type="match status" value="2"/>
</dbReference>
<keyword evidence="9 11" id="KW-0472">Membrane</keyword>
<keyword evidence="14" id="KW-0732">Signal</keyword>
<keyword evidence="4" id="KW-0410">Iron transport</keyword>
<name>A0A844YZI3_9SPHN</name>
<proteinExistence type="inferred from homology"/>
<dbReference type="GO" id="GO:0009279">
    <property type="term" value="C:cell outer membrane"/>
    <property type="evidence" value="ECO:0007669"/>
    <property type="project" value="UniProtKB-SubCell"/>
</dbReference>
<dbReference type="SUPFAM" id="SSF56935">
    <property type="entry name" value="Porins"/>
    <property type="match status" value="1"/>
</dbReference>
<evidence type="ECO:0000256" key="11">
    <source>
        <dbReference type="PROSITE-ProRule" id="PRU01360"/>
    </source>
</evidence>
<sequence>MNKQRHLLAAASVLAVTIAAPVAAQQAGSQTGGNAPASPEVEASTDEVETIVVTAQFREQNLQYTPIAITAVSGEMMEARSQVTIAEVAAQAPSVTLKPNSSFFGPSLAANIRGVGQFDFHPALEPGVGLYVDDVYYSTLTGSILDLLDLDRVEISRGPQGTLSGKNSIGGSIKLYSRRPEGDGSGFLSATYGSRNRIDMRGAVDVGLIEDTLALRVAAVSRQQDGYVDRLDFGCVFPAGGPATYVTSAGVTAQVNPAGGIPALRDAPNCLLSRQGEVGFRAARAQLRYEPTPDLEVNVIADFTRQKHEMAGGVLVDANYAGNGDINPFSIPFRFDNRFICGRFCNFAAYESPADGALQRSAIDGQVNFKGWGISGQVEWQLADSLELVGITAYRWYDSIFTAEDDLSPLSHGLGGPNRLQFNSWSNELRLNGEVGDRLNYTLGGFIMNQDIFYTARQDLRYTPGTPLVFVSGDPVPSFTRAGFVHASYDLTDELTATAGVRYTEEGKDYSYRRRDRAGNLLTGQNALLDGKTGTYRGNRWDYRLNLAYQVTDEVNVYGQYSTGFKGGGVNPRPFAYTQVQPFGPETLETWELGFKSELFDRLMRFNVAAFSSNYQDIQLILNSCPQFNPPPLPATAAFPCGLPANVGTARIRGLEAETSIRPTDGLVIDASASYLDFEYKTIAPAAGGPTSPNGVQFGMSPPYTPEWKWSVGVQYRIEAGAMGSFTPRFDASYQSEVFGTAVNQNRTRIAPYTLANARLTWRNVDEDLEASLEVTNLFNEYYYLTTAEISGPAGANAQPGRPREWAISLKKRF</sequence>
<dbReference type="InterPro" id="IPR012910">
    <property type="entry name" value="Plug_dom"/>
</dbReference>
<dbReference type="PROSITE" id="PS52016">
    <property type="entry name" value="TONB_DEPENDENT_REC_3"/>
    <property type="match status" value="1"/>
</dbReference>
<feature type="domain" description="TonB-dependent receptor plug" evidence="16">
    <location>
        <begin position="63"/>
        <end position="171"/>
    </location>
</feature>
<evidence type="ECO:0000256" key="5">
    <source>
        <dbReference type="ARBA" id="ARBA00022692"/>
    </source>
</evidence>
<comment type="subcellular location">
    <subcellularLocation>
        <location evidence="1 11">Cell outer membrane</location>
        <topology evidence="1 11">Multi-pass membrane protein</topology>
    </subcellularLocation>
</comment>
<dbReference type="InterPro" id="IPR036942">
    <property type="entry name" value="Beta-barrel_TonB_sf"/>
</dbReference>
<dbReference type="EMBL" id="WTYV01000007">
    <property type="protein sequence ID" value="MXO72969.1"/>
    <property type="molecule type" value="Genomic_DNA"/>
</dbReference>
<organism evidence="17 18">
    <name type="scientific">Alteraurantiacibacter buctensis</name>
    <dbReference type="NCBI Taxonomy" id="1503981"/>
    <lineage>
        <taxon>Bacteria</taxon>
        <taxon>Pseudomonadati</taxon>
        <taxon>Pseudomonadota</taxon>
        <taxon>Alphaproteobacteria</taxon>
        <taxon>Sphingomonadales</taxon>
        <taxon>Erythrobacteraceae</taxon>
        <taxon>Alteraurantiacibacter</taxon>
    </lineage>
</organism>
<evidence type="ECO:0000259" key="15">
    <source>
        <dbReference type="Pfam" id="PF00593"/>
    </source>
</evidence>
<feature type="domain" description="TonB-dependent receptor-like beta-barrel" evidence="15">
    <location>
        <begin position="318"/>
        <end position="778"/>
    </location>
</feature>
<evidence type="ECO:0000256" key="13">
    <source>
        <dbReference type="RuleBase" id="RU003357"/>
    </source>
</evidence>
<dbReference type="Pfam" id="PF07715">
    <property type="entry name" value="Plug"/>
    <property type="match status" value="1"/>
</dbReference>
<dbReference type="Pfam" id="PF00593">
    <property type="entry name" value="TonB_dep_Rec_b-barrel"/>
    <property type="match status" value="1"/>
</dbReference>
<dbReference type="RefSeq" id="WP_160772908.1">
    <property type="nucleotide sequence ID" value="NZ_WTYV01000007.1"/>
</dbReference>
<evidence type="ECO:0000256" key="3">
    <source>
        <dbReference type="ARBA" id="ARBA00022452"/>
    </source>
</evidence>
<keyword evidence="8 12" id="KW-0798">TonB box</keyword>
<keyword evidence="7" id="KW-0406">Ion transport</keyword>
<feature type="short sequence motif" description="TonB box" evidence="12">
    <location>
        <begin position="50"/>
        <end position="56"/>
    </location>
</feature>
<protein>
    <submittedName>
        <fullName evidence="17">TonB-dependent receptor</fullName>
    </submittedName>
</protein>
<keyword evidence="5 11" id="KW-0812">Transmembrane</keyword>
<dbReference type="AlphaFoldDB" id="A0A844YZI3"/>
<evidence type="ECO:0000256" key="7">
    <source>
        <dbReference type="ARBA" id="ARBA00023065"/>
    </source>
</evidence>
<evidence type="ECO:0000256" key="14">
    <source>
        <dbReference type="SAM" id="SignalP"/>
    </source>
</evidence>
<reference evidence="17 18" key="1">
    <citation type="submission" date="2019-12" db="EMBL/GenBank/DDBJ databases">
        <title>Genomic-based taxomic classification of the family Erythrobacteraceae.</title>
        <authorList>
            <person name="Xu L."/>
        </authorList>
    </citation>
    <scope>NUCLEOTIDE SEQUENCE [LARGE SCALE GENOMIC DNA]</scope>
    <source>
        <strain evidence="17 18">M0322</strain>
    </source>
</reference>
<evidence type="ECO:0000256" key="12">
    <source>
        <dbReference type="PROSITE-ProRule" id="PRU10143"/>
    </source>
</evidence>
<comment type="similarity">
    <text evidence="11 13">Belongs to the TonB-dependent receptor family.</text>
</comment>
<keyword evidence="2 11" id="KW-0813">Transport</keyword>
<keyword evidence="3 11" id="KW-1134">Transmembrane beta strand</keyword>
<dbReference type="GO" id="GO:0006826">
    <property type="term" value="P:iron ion transport"/>
    <property type="evidence" value="ECO:0007669"/>
    <property type="project" value="UniProtKB-KW"/>
</dbReference>
<dbReference type="InterPro" id="IPR039426">
    <property type="entry name" value="TonB-dep_rcpt-like"/>
</dbReference>
<evidence type="ECO:0000256" key="9">
    <source>
        <dbReference type="ARBA" id="ARBA00023136"/>
    </source>
</evidence>
<gene>
    <name evidence="17" type="ORF">GRI99_15165</name>
</gene>
<feature type="signal peptide" evidence="14">
    <location>
        <begin position="1"/>
        <end position="24"/>
    </location>
</feature>
<evidence type="ECO:0000256" key="4">
    <source>
        <dbReference type="ARBA" id="ARBA00022496"/>
    </source>
</evidence>
<evidence type="ECO:0000256" key="10">
    <source>
        <dbReference type="ARBA" id="ARBA00023237"/>
    </source>
</evidence>
<evidence type="ECO:0000256" key="2">
    <source>
        <dbReference type="ARBA" id="ARBA00022448"/>
    </source>
</evidence>
<dbReference type="Proteomes" id="UP000466966">
    <property type="component" value="Unassembled WGS sequence"/>
</dbReference>
<evidence type="ECO:0000313" key="18">
    <source>
        <dbReference type="Proteomes" id="UP000466966"/>
    </source>
</evidence>
<dbReference type="PANTHER" id="PTHR32552">
    <property type="entry name" value="FERRICHROME IRON RECEPTOR-RELATED"/>
    <property type="match status" value="1"/>
</dbReference>
<keyword evidence="17" id="KW-0675">Receptor</keyword>
<evidence type="ECO:0000313" key="17">
    <source>
        <dbReference type="EMBL" id="MXO72969.1"/>
    </source>
</evidence>
<evidence type="ECO:0000256" key="6">
    <source>
        <dbReference type="ARBA" id="ARBA00023004"/>
    </source>
</evidence>
<keyword evidence="6" id="KW-0408">Iron</keyword>
<feature type="chain" id="PRO_5032973292" evidence="14">
    <location>
        <begin position="25"/>
        <end position="814"/>
    </location>
</feature>
<keyword evidence="10 11" id="KW-0998">Cell outer membrane</keyword>
<dbReference type="CDD" id="cd01347">
    <property type="entry name" value="ligand_gated_channel"/>
    <property type="match status" value="1"/>
</dbReference>
<dbReference type="InterPro" id="IPR010916">
    <property type="entry name" value="TonB_box_CS"/>
</dbReference>
<evidence type="ECO:0000256" key="8">
    <source>
        <dbReference type="ARBA" id="ARBA00023077"/>
    </source>
</evidence>
<dbReference type="PANTHER" id="PTHR32552:SF81">
    <property type="entry name" value="TONB-DEPENDENT OUTER MEMBRANE RECEPTOR"/>
    <property type="match status" value="1"/>
</dbReference>
<dbReference type="PROSITE" id="PS00430">
    <property type="entry name" value="TONB_DEPENDENT_REC_1"/>
    <property type="match status" value="1"/>
</dbReference>
<comment type="caution">
    <text evidence="17">The sequence shown here is derived from an EMBL/GenBank/DDBJ whole genome shotgun (WGS) entry which is preliminary data.</text>
</comment>
<evidence type="ECO:0000256" key="1">
    <source>
        <dbReference type="ARBA" id="ARBA00004571"/>
    </source>
</evidence>